<name>A0A5B8S2N2_9SPHN</name>
<dbReference type="GO" id="GO:0043565">
    <property type="term" value="F:sequence-specific DNA binding"/>
    <property type="evidence" value="ECO:0007669"/>
    <property type="project" value="InterPro"/>
</dbReference>
<dbReference type="EMBL" id="CP042345">
    <property type="protein sequence ID" value="QEA15711.1"/>
    <property type="molecule type" value="Genomic_DNA"/>
</dbReference>
<protein>
    <submittedName>
        <fullName evidence="6">AraC family transcriptional regulator</fullName>
    </submittedName>
</protein>
<dbReference type="SMART" id="SM00342">
    <property type="entry name" value="HTH_ARAC"/>
    <property type="match status" value="1"/>
</dbReference>
<evidence type="ECO:0000256" key="4">
    <source>
        <dbReference type="SAM" id="MobiDB-lite"/>
    </source>
</evidence>
<dbReference type="PANTHER" id="PTHR46796">
    <property type="entry name" value="HTH-TYPE TRANSCRIPTIONAL ACTIVATOR RHAS-RELATED"/>
    <property type="match status" value="1"/>
</dbReference>
<dbReference type="InterPro" id="IPR018060">
    <property type="entry name" value="HTH_AraC"/>
</dbReference>
<evidence type="ECO:0000256" key="2">
    <source>
        <dbReference type="ARBA" id="ARBA00023125"/>
    </source>
</evidence>
<proteinExistence type="predicted"/>
<feature type="domain" description="HTH araC/xylS-type" evidence="5">
    <location>
        <begin position="182"/>
        <end position="283"/>
    </location>
</feature>
<sequence length="310" mass="33724">MLRSPATDESGGPAAPDTADLTASDRIKLDFLPPPDPLRRFVTTFYSLRCDDREIHDCLPAAVGYLAVNLSGTGLLHFANGRIEPSHEAMFLTPTTAAVRIALQGPWHMVGAALSPLGWAALTGLHAGSVADRVLPASQVLGALADELVPMLRMAEGGDPARAAILAEVIGARLQPVKPRHVQVIGAIAEWLSSDFDPPVSALPERANYSIRQVERLCERYFGVPPKQLARKYRALRVAAMLQAPDTSPEQVAALKELYFDQSHLIRDMRHYLGRTPNRIFDGSAPLLNATSSVRGYREVRPNFARIPGD</sequence>
<keyword evidence="1" id="KW-0805">Transcription regulation</keyword>
<dbReference type="RefSeq" id="WP_147089689.1">
    <property type="nucleotide sequence ID" value="NZ_BAABJD010000001.1"/>
</dbReference>
<keyword evidence="7" id="KW-1185">Reference proteome</keyword>
<dbReference type="OrthoDB" id="323290at2"/>
<evidence type="ECO:0000259" key="5">
    <source>
        <dbReference type="PROSITE" id="PS01124"/>
    </source>
</evidence>
<keyword evidence="3" id="KW-0804">Transcription</keyword>
<keyword evidence="2" id="KW-0238">DNA-binding</keyword>
<dbReference type="KEGG" id="ngf:FRF71_05940"/>
<dbReference type="Pfam" id="PF12833">
    <property type="entry name" value="HTH_18"/>
    <property type="match status" value="1"/>
</dbReference>
<dbReference type="InterPro" id="IPR050204">
    <property type="entry name" value="AraC_XylS_family_regulators"/>
</dbReference>
<accession>A0A5B8S2N2</accession>
<evidence type="ECO:0000256" key="3">
    <source>
        <dbReference type="ARBA" id="ARBA00023163"/>
    </source>
</evidence>
<organism evidence="6 7">
    <name type="scientific">Novosphingobium ginsenosidimutans</name>
    <dbReference type="NCBI Taxonomy" id="1176536"/>
    <lineage>
        <taxon>Bacteria</taxon>
        <taxon>Pseudomonadati</taxon>
        <taxon>Pseudomonadota</taxon>
        <taxon>Alphaproteobacteria</taxon>
        <taxon>Sphingomonadales</taxon>
        <taxon>Sphingomonadaceae</taxon>
        <taxon>Novosphingobium</taxon>
    </lineage>
</organism>
<dbReference type="Proteomes" id="UP000321172">
    <property type="component" value="Chromosome"/>
</dbReference>
<reference evidence="6 7" key="1">
    <citation type="journal article" date="2013" name="J. Microbiol. Biotechnol.">
        <title>Novosphingobium ginsenosidimutans sp. nov., with the ability to convert ginsenoside.</title>
        <authorList>
            <person name="Kim J.K."/>
            <person name="He D."/>
            <person name="Liu Q.M."/>
            <person name="Park H.Y."/>
            <person name="Jung M.S."/>
            <person name="Yoon M.H."/>
            <person name="Kim S.C."/>
            <person name="Im W.T."/>
        </authorList>
    </citation>
    <scope>NUCLEOTIDE SEQUENCE [LARGE SCALE GENOMIC DNA]</scope>
    <source>
        <strain evidence="6 7">FW-6</strain>
    </source>
</reference>
<dbReference type="Gene3D" id="1.10.10.60">
    <property type="entry name" value="Homeodomain-like"/>
    <property type="match status" value="1"/>
</dbReference>
<evidence type="ECO:0000256" key="1">
    <source>
        <dbReference type="ARBA" id="ARBA00023015"/>
    </source>
</evidence>
<dbReference type="PROSITE" id="PS01124">
    <property type="entry name" value="HTH_ARAC_FAMILY_2"/>
    <property type="match status" value="1"/>
</dbReference>
<dbReference type="GO" id="GO:0003700">
    <property type="term" value="F:DNA-binding transcription factor activity"/>
    <property type="evidence" value="ECO:0007669"/>
    <property type="project" value="InterPro"/>
</dbReference>
<dbReference type="AlphaFoldDB" id="A0A5B8S2N2"/>
<feature type="region of interest" description="Disordered" evidence="4">
    <location>
        <begin position="1"/>
        <end position="20"/>
    </location>
</feature>
<evidence type="ECO:0000313" key="6">
    <source>
        <dbReference type="EMBL" id="QEA15711.1"/>
    </source>
</evidence>
<evidence type="ECO:0000313" key="7">
    <source>
        <dbReference type="Proteomes" id="UP000321172"/>
    </source>
</evidence>
<gene>
    <name evidence="6" type="ORF">FRF71_05940</name>
</gene>